<comment type="caution">
    <text evidence="1">The sequence shown here is derived from an EMBL/GenBank/DDBJ whole genome shotgun (WGS) entry which is preliminary data.</text>
</comment>
<dbReference type="SUPFAM" id="SSF48613">
    <property type="entry name" value="Heme oxygenase-like"/>
    <property type="match status" value="1"/>
</dbReference>
<organism evidence="1 2">
    <name type="scientific">Ramlibacter algicola</name>
    <dbReference type="NCBI Taxonomy" id="2795217"/>
    <lineage>
        <taxon>Bacteria</taxon>
        <taxon>Pseudomonadati</taxon>
        <taxon>Pseudomonadota</taxon>
        <taxon>Betaproteobacteria</taxon>
        <taxon>Burkholderiales</taxon>
        <taxon>Comamonadaceae</taxon>
        <taxon>Ramlibacter</taxon>
    </lineage>
</organism>
<reference evidence="1" key="1">
    <citation type="submission" date="2020-12" db="EMBL/GenBank/DDBJ databases">
        <title>Ramlibacter sp. nov., isolated from a freshwater alga, Cryptomonas.</title>
        <authorList>
            <person name="Kim H.M."/>
            <person name="Jeon C.O."/>
        </authorList>
    </citation>
    <scope>NUCLEOTIDE SEQUENCE</scope>
    <source>
        <strain evidence="1">CrO1</strain>
    </source>
</reference>
<dbReference type="InterPro" id="IPR016084">
    <property type="entry name" value="Haem_Oase-like_multi-hlx"/>
</dbReference>
<proteinExistence type="predicted"/>
<accession>A0A934Q316</accession>
<dbReference type="Gene3D" id="1.20.910.10">
    <property type="entry name" value="Heme oxygenase-like"/>
    <property type="match status" value="1"/>
</dbReference>
<sequence>MSRPVSKDLWRDMLLQVYHYSKHNSVNQAACAFVPAPEGLIKFAYRHAAEELGHEKMVVHDLKSIGMWKDEDADSEPLPAAEALSGYLYAVALRYGALPRLGYSFWAESAHDHIGEPLAKICKDLGLTSKNVTFFGAHAEADQEHIKQVEEAIEKYATRREDQVLVERVALATLSLSHQLLDQIARRHA</sequence>
<dbReference type="EMBL" id="JAEDAO010000001">
    <property type="protein sequence ID" value="MBK0393359.1"/>
    <property type="molecule type" value="Genomic_DNA"/>
</dbReference>
<evidence type="ECO:0000313" key="1">
    <source>
        <dbReference type="EMBL" id="MBK0393359.1"/>
    </source>
</evidence>
<keyword evidence="2" id="KW-1185">Reference proteome</keyword>
<gene>
    <name evidence="1" type="ORF">I8E28_12220</name>
</gene>
<dbReference type="Pfam" id="PF14518">
    <property type="entry name" value="Haem_oxygenas_2"/>
    <property type="match status" value="1"/>
</dbReference>
<protein>
    <submittedName>
        <fullName evidence="1">Iron-containing redox enzyme family protein</fullName>
    </submittedName>
</protein>
<evidence type="ECO:0000313" key="2">
    <source>
        <dbReference type="Proteomes" id="UP000617041"/>
    </source>
</evidence>
<dbReference type="Proteomes" id="UP000617041">
    <property type="component" value="Unassembled WGS sequence"/>
</dbReference>
<name>A0A934Q316_9BURK</name>
<dbReference type="AlphaFoldDB" id="A0A934Q316"/>